<organism evidence="3 4">
    <name type="scientific">Mycena rosella</name>
    <name type="common">Pink bonnet</name>
    <name type="synonym">Agaricus rosellus</name>
    <dbReference type="NCBI Taxonomy" id="1033263"/>
    <lineage>
        <taxon>Eukaryota</taxon>
        <taxon>Fungi</taxon>
        <taxon>Dikarya</taxon>
        <taxon>Basidiomycota</taxon>
        <taxon>Agaricomycotina</taxon>
        <taxon>Agaricomycetes</taxon>
        <taxon>Agaricomycetidae</taxon>
        <taxon>Agaricales</taxon>
        <taxon>Marasmiineae</taxon>
        <taxon>Mycenaceae</taxon>
        <taxon>Mycena</taxon>
    </lineage>
</organism>
<evidence type="ECO:0000313" key="3">
    <source>
        <dbReference type="EMBL" id="KAJ7649289.1"/>
    </source>
</evidence>
<keyword evidence="2" id="KW-0812">Transmembrane</keyword>
<keyword evidence="2" id="KW-1133">Transmembrane helix</keyword>
<protein>
    <submittedName>
        <fullName evidence="3">Uncharacterized protein</fullName>
    </submittedName>
</protein>
<evidence type="ECO:0000256" key="2">
    <source>
        <dbReference type="SAM" id="Phobius"/>
    </source>
</evidence>
<dbReference type="EMBL" id="JARKIE010000365">
    <property type="protein sequence ID" value="KAJ7649289.1"/>
    <property type="molecule type" value="Genomic_DNA"/>
</dbReference>
<sequence length="194" mass="20828">MFVPRILPAPDSVPESSSFASLVFPATDSPQPLASAKTDLAKSVIEWLCVIVAVILIICLFIRRLASPRAMRSHTLFDDPAPASDAYLYTYAYRGVPMMHHPTYPSPARVRTHPPLYAMRAPDIGAGGCRANEDMELVLGTADFLPAYDGFDRPPKYICAERPAERPADEAPGVEGQSTAAAEPPDGPSTSTAG</sequence>
<keyword evidence="2" id="KW-0472">Membrane</keyword>
<dbReference type="AlphaFoldDB" id="A0AAD7FXZ8"/>
<dbReference type="Proteomes" id="UP001221757">
    <property type="component" value="Unassembled WGS sequence"/>
</dbReference>
<name>A0AAD7FXZ8_MYCRO</name>
<gene>
    <name evidence="3" type="ORF">B0H17DRAFT_1215329</name>
</gene>
<feature type="transmembrane region" description="Helical" evidence="2">
    <location>
        <begin position="44"/>
        <end position="62"/>
    </location>
</feature>
<proteinExistence type="predicted"/>
<reference evidence="3" key="1">
    <citation type="submission" date="2023-03" db="EMBL/GenBank/DDBJ databases">
        <title>Massive genome expansion in bonnet fungi (Mycena s.s.) driven by repeated elements and novel gene families across ecological guilds.</title>
        <authorList>
            <consortium name="Lawrence Berkeley National Laboratory"/>
            <person name="Harder C.B."/>
            <person name="Miyauchi S."/>
            <person name="Viragh M."/>
            <person name="Kuo A."/>
            <person name="Thoen E."/>
            <person name="Andreopoulos B."/>
            <person name="Lu D."/>
            <person name="Skrede I."/>
            <person name="Drula E."/>
            <person name="Henrissat B."/>
            <person name="Morin E."/>
            <person name="Kohler A."/>
            <person name="Barry K."/>
            <person name="LaButti K."/>
            <person name="Morin E."/>
            <person name="Salamov A."/>
            <person name="Lipzen A."/>
            <person name="Mereny Z."/>
            <person name="Hegedus B."/>
            <person name="Baldrian P."/>
            <person name="Stursova M."/>
            <person name="Weitz H."/>
            <person name="Taylor A."/>
            <person name="Grigoriev I.V."/>
            <person name="Nagy L.G."/>
            <person name="Martin F."/>
            <person name="Kauserud H."/>
        </authorList>
    </citation>
    <scope>NUCLEOTIDE SEQUENCE</scope>
    <source>
        <strain evidence="3">CBHHK067</strain>
    </source>
</reference>
<keyword evidence="4" id="KW-1185">Reference proteome</keyword>
<feature type="region of interest" description="Disordered" evidence="1">
    <location>
        <begin position="159"/>
        <end position="194"/>
    </location>
</feature>
<comment type="caution">
    <text evidence="3">The sequence shown here is derived from an EMBL/GenBank/DDBJ whole genome shotgun (WGS) entry which is preliminary data.</text>
</comment>
<evidence type="ECO:0000256" key="1">
    <source>
        <dbReference type="SAM" id="MobiDB-lite"/>
    </source>
</evidence>
<accession>A0AAD7FXZ8</accession>
<evidence type="ECO:0000313" key="4">
    <source>
        <dbReference type="Proteomes" id="UP001221757"/>
    </source>
</evidence>